<feature type="coiled-coil region" evidence="1">
    <location>
        <begin position="3"/>
        <end position="30"/>
    </location>
</feature>
<dbReference type="EMBL" id="DAAMII010000042">
    <property type="protein sequence ID" value="HAC6767398.1"/>
    <property type="molecule type" value="Genomic_DNA"/>
</dbReference>
<evidence type="ECO:0000256" key="1">
    <source>
        <dbReference type="SAM" id="Coils"/>
    </source>
</evidence>
<dbReference type="AlphaFoldDB" id="A0A702D7J3"/>
<name>A0A702D7J3_SALDZ</name>
<reference evidence="2" key="1">
    <citation type="journal article" date="2018" name="Genome Biol.">
        <title>SKESA: strategic k-mer extension for scrupulous assemblies.</title>
        <authorList>
            <person name="Souvorov A."/>
            <person name="Agarwala R."/>
            <person name="Lipman D.J."/>
        </authorList>
    </citation>
    <scope>NUCLEOTIDE SEQUENCE</scope>
    <source>
        <strain evidence="2">11-1391</strain>
    </source>
</reference>
<gene>
    <name evidence="2" type="ORF">G0D47_22745</name>
</gene>
<protein>
    <submittedName>
        <fullName evidence="2">Uncharacterized protein</fullName>
    </submittedName>
</protein>
<keyword evidence="1" id="KW-0175">Coiled coil</keyword>
<organism evidence="2">
    <name type="scientific">Salmonella diarizonae</name>
    <dbReference type="NCBI Taxonomy" id="59204"/>
    <lineage>
        <taxon>Bacteria</taxon>
        <taxon>Pseudomonadati</taxon>
        <taxon>Pseudomonadota</taxon>
        <taxon>Gammaproteobacteria</taxon>
        <taxon>Enterobacterales</taxon>
        <taxon>Enterobacteriaceae</taxon>
        <taxon>Salmonella</taxon>
    </lineage>
</organism>
<proteinExistence type="predicted"/>
<accession>A0A702D7J3</accession>
<sequence>MLNLVEKERIELLENEIARLREDVEMQQILLSGLLHSVLRGESSNQSAFLNILREELNKLPPGSLKRQEFTYKLQELIERYR</sequence>
<comment type="caution">
    <text evidence="2">The sequence shown here is derived from an EMBL/GenBank/DDBJ whole genome shotgun (WGS) entry which is preliminary data.</text>
</comment>
<evidence type="ECO:0000313" key="2">
    <source>
        <dbReference type="EMBL" id="HAC6767398.1"/>
    </source>
</evidence>
<reference evidence="2" key="2">
    <citation type="submission" date="2018-07" db="EMBL/GenBank/DDBJ databases">
        <authorList>
            <consortium name="NCBI Pathogen Detection Project"/>
        </authorList>
    </citation>
    <scope>NUCLEOTIDE SEQUENCE</scope>
    <source>
        <strain evidence="2">11-1391</strain>
    </source>
</reference>